<proteinExistence type="predicted"/>
<comment type="caution">
    <text evidence="1">The sequence shown here is derived from an EMBL/GenBank/DDBJ whole genome shotgun (WGS) entry which is preliminary data.</text>
</comment>
<reference evidence="1 2" key="1">
    <citation type="journal article" date="2022" name="G3 (Bethesda)">
        <title>Whole-genome sequence and methylome profiling of the almond [Prunus dulcis (Mill.) D.A. Webb] cultivar 'Nonpareil'.</title>
        <authorList>
            <person name="D'Amico-Willman K.M."/>
            <person name="Ouma W.Z."/>
            <person name="Meulia T."/>
            <person name="Sideli G.M."/>
            <person name="Gradziel T.M."/>
            <person name="Fresnedo-Ramirez J."/>
        </authorList>
    </citation>
    <scope>NUCLEOTIDE SEQUENCE [LARGE SCALE GENOMIC DNA]</scope>
    <source>
        <strain evidence="1">Clone GOH B32 T37-40</strain>
    </source>
</reference>
<name>A0AAD4YZG9_PRUDU</name>
<sequence length="103" mass="11228">MKRFVVNLHRVTSEAHFQKWWPTYASAIPVDVHVKLINTADTKGDEEKAADEVAVEEDGAEKGIADGMVADVMEQTARAAKGTVNRVDAEEFADQGSPAEISE</sequence>
<gene>
    <name evidence="1" type="ORF">L3X38_026597</name>
</gene>
<dbReference type="EMBL" id="JAJFAZ020000005">
    <property type="protein sequence ID" value="KAI5327201.1"/>
    <property type="molecule type" value="Genomic_DNA"/>
</dbReference>
<evidence type="ECO:0000313" key="1">
    <source>
        <dbReference type="EMBL" id="KAI5327201.1"/>
    </source>
</evidence>
<organism evidence="1 2">
    <name type="scientific">Prunus dulcis</name>
    <name type="common">Almond</name>
    <name type="synonym">Amygdalus dulcis</name>
    <dbReference type="NCBI Taxonomy" id="3755"/>
    <lineage>
        <taxon>Eukaryota</taxon>
        <taxon>Viridiplantae</taxon>
        <taxon>Streptophyta</taxon>
        <taxon>Embryophyta</taxon>
        <taxon>Tracheophyta</taxon>
        <taxon>Spermatophyta</taxon>
        <taxon>Magnoliopsida</taxon>
        <taxon>eudicotyledons</taxon>
        <taxon>Gunneridae</taxon>
        <taxon>Pentapetalae</taxon>
        <taxon>rosids</taxon>
        <taxon>fabids</taxon>
        <taxon>Rosales</taxon>
        <taxon>Rosaceae</taxon>
        <taxon>Amygdaloideae</taxon>
        <taxon>Amygdaleae</taxon>
        <taxon>Prunus</taxon>
    </lineage>
</organism>
<keyword evidence="2" id="KW-1185">Reference proteome</keyword>
<evidence type="ECO:0000313" key="2">
    <source>
        <dbReference type="Proteomes" id="UP001054821"/>
    </source>
</evidence>
<dbReference type="Proteomes" id="UP001054821">
    <property type="component" value="Chromosome 5"/>
</dbReference>
<accession>A0AAD4YZG9</accession>
<dbReference type="AlphaFoldDB" id="A0AAD4YZG9"/>
<protein>
    <submittedName>
        <fullName evidence="1">Uncharacterized protein</fullName>
    </submittedName>
</protein>